<dbReference type="SUPFAM" id="SSF52833">
    <property type="entry name" value="Thioredoxin-like"/>
    <property type="match status" value="1"/>
</dbReference>
<dbReference type="STRING" id="44689.Q55BX2"/>
<dbReference type="SUPFAM" id="SSF48208">
    <property type="entry name" value="Six-hairpin glycosidases"/>
    <property type="match status" value="1"/>
</dbReference>
<comment type="caution">
    <text evidence="3">The sequence shown here is derived from an EMBL/GenBank/DDBJ whole genome shotgun (WGS) entry which is preliminary data.</text>
</comment>
<name>Q55BX2_DICDI</name>
<dbReference type="HOGENOM" id="CLU_014051_4_1_1"/>
<dbReference type="PANTHER" id="PTHR42899">
    <property type="entry name" value="SPERMATOGENESIS-ASSOCIATED PROTEIN 20"/>
    <property type="match status" value="1"/>
</dbReference>
<evidence type="ECO:0000256" key="1">
    <source>
        <dbReference type="SAM" id="MobiDB-lite"/>
    </source>
</evidence>
<dbReference type="InterPro" id="IPR008928">
    <property type="entry name" value="6-hairpin_glycosidase_sf"/>
</dbReference>
<dbReference type="PaxDb" id="44689-DDB0238673"/>
<evidence type="ECO:0000313" key="3">
    <source>
        <dbReference type="EMBL" id="EAL72738.1"/>
    </source>
</evidence>
<feature type="compositionally biased region" description="Low complexity" evidence="1">
    <location>
        <begin position="74"/>
        <end position="85"/>
    </location>
</feature>
<protein>
    <submittedName>
        <fullName evidence="3">DUF255 family protein</fullName>
    </submittedName>
</protein>
<dbReference type="PANTHER" id="PTHR42899:SF1">
    <property type="entry name" value="SPERMATOGENESIS-ASSOCIATED PROTEIN 20"/>
    <property type="match status" value="1"/>
</dbReference>
<dbReference type="KEGG" id="ddi:DDB_G0270776"/>
<dbReference type="InterPro" id="IPR036249">
    <property type="entry name" value="Thioredoxin-like_sf"/>
</dbReference>
<dbReference type="VEuPathDB" id="AmoebaDB:DDB_G0270776"/>
<dbReference type="InterPro" id="IPR004879">
    <property type="entry name" value="Ssp411-like_TRX"/>
</dbReference>
<feature type="domain" description="Spermatogenesis-associated protein 20-like TRX" evidence="2">
    <location>
        <begin position="92"/>
        <end position="253"/>
    </location>
</feature>
<dbReference type="PhylomeDB" id="Q55BX2"/>
<evidence type="ECO:0000313" key="4">
    <source>
        <dbReference type="Proteomes" id="UP000002195"/>
    </source>
</evidence>
<dbReference type="OMA" id="PFYFGTY"/>
<dbReference type="Gene3D" id="3.40.30.10">
    <property type="entry name" value="Glutaredoxin"/>
    <property type="match status" value="1"/>
</dbReference>
<dbReference type="FunCoup" id="Q55BX2">
    <property type="interactions" value="23"/>
</dbReference>
<dbReference type="Gene3D" id="1.50.10.20">
    <property type="match status" value="1"/>
</dbReference>
<keyword evidence="4" id="KW-1185">Reference proteome</keyword>
<proteinExistence type="predicted"/>
<dbReference type="GlyGen" id="Q55BX2">
    <property type="glycosylation" value="1 site"/>
</dbReference>
<organism evidence="3 4">
    <name type="scientific">Dictyostelium discoideum</name>
    <name type="common">Social amoeba</name>
    <dbReference type="NCBI Taxonomy" id="44689"/>
    <lineage>
        <taxon>Eukaryota</taxon>
        <taxon>Amoebozoa</taxon>
        <taxon>Evosea</taxon>
        <taxon>Eumycetozoa</taxon>
        <taxon>Dictyostelia</taxon>
        <taxon>Dictyosteliales</taxon>
        <taxon>Dictyosteliaceae</taxon>
        <taxon>Dictyostelium</taxon>
    </lineage>
</organism>
<evidence type="ECO:0000259" key="2">
    <source>
        <dbReference type="Pfam" id="PF03190"/>
    </source>
</evidence>
<dbReference type="GO" id="GO:0005975">
    <property type="term" value="P:carbohydrate metabolic process"/>
    <property type="evidence" value="ECO:0007669"/>
    <property type="project" value="InterPro"/>
</dbReference>
<sequence>MLSSKFFSLYSKTKLLKSTTSNFILFNKLKYSSNNQDFEKRFFKMSDNKTTTTTTTATSTSTPTPSTLNDKSTIKTTPITDNNNNNENFKYTNKLINEKSPYLLKHAHNPVDWLPWGEEAFKIARDNDKLIFLSVGYMACHWCNVMERECFENVEIAKVMNEYCVNIKIDREERPDIDKIYMTYLTEISGSGGWPMSIWLTPQLHPITGGTYFAPEAKYGRPGFPDLIKKLDKLWRKDREMVQERADSFIKFLKEEKPMGNINNALSSQTIEKCFQQIMKGYDPIDGGYSDAPKFPRCSIFNLLLMTLKEDYSKQVGSLDKLVFTLEKMANGGMYDQVGGGFHRYSVTSDWMIPHFEKMLYDNAQLASVYLDAYQITKSPLFERVAKEILHYVSTKLTHTLGGFFSAEDADSLNLEINEKQEGAFYVWSYQDIKKAIQDKDDIEIYSFHHGLIENGNVDPKDDPHNEFKDKNVITIVKSLKETAAYFKKTQEEIEKSLNQSKEKLFKFREQFKPKPQLDDKIIVSWNGLMVSSFCKAYQLFKDEKYLNSAIKSIEFIKTHLYDSVGDDNDYDDEDDKLNNCRLIRNYKDGPSKIHAFTDDYSFLIQALLDLYQVTFDYKHLEWAMKLQKQQDNLFYDLENGGYYSTSGLDKSILSRMKEEHDGAEPSPQSISVSNLLKLYSITYNEAYKEKAKKTLENCSLYLEKAPLVFPQMVCSLYLYLNSINTIILSTNSNDNQQKQQLLSILDEIHSNYIPNKLILLNDHSNNSITQFFEKSTSNLNLSLSTPVYDKTTFSLCNPNGCTISTNQLQQIKSNLINQIYPKY</sequence>
<dbReference type="AlphaFoldDB" id="Q55BX2"/>
<dbReference type="Proteomes" id="UP000002195">
    <property type="component" value="Unassembled WGS sequence"/>
</dbReference>
<accession>Q55BX2</accession>
<dbReference type="CDD" id="cd02955">
    <property type="entry name" value="SSP411"/>
    <property type="match status" value="1"/>
</dbReference>
<dbReference type="eggNOG" id="KOG2244">
    <property type="taxonomic scope" value="Eukaryota"/>
</dbReference>
<dbReference type="InterPro" id="IPR024705">
    <property type="entry name" value="Ssp411"/>
</dbReference>
<dbReference type="EMBL" id="AAFI02000005">
    <property type="protein sequence ID" value="EAL72738.1"/>
    <property type="molecule type" value="Genomic_DNA"/>
</dbReference>
<dbReference type="Pfam" id="PF03190">
    <property type="entry name" value="Thioredox_DsbH"/>
    <property type="match status" value="1"/>
</dbReference>
<gene>
    <name evidence="3" type="ORF">DDB_G0270776</name>
</gene>
<dbReference type="RefSeq" id="XP_646709.1">
    <property type="nucleotide sequence ID" value="XM_641617.1"/>
</dbReference>
<dbReference type="dictyBase" id="DDB_G0270776"/>
<reference evidence="3 4" key="1">
    <citation type="journal article" date="2005" name="Nature">
        <title>The genome of the social amoeba Dictyostelium discoideum.</title>
        <authorList>
            <consortium name="The Dictyostelium discoideum Sequencing Consortium"/>
            <person name="Eichinger L."/>
            <person name="Pachebat J.A."/>
            <person name="Glockner G."/>
            <person name="Rajandream M.A."/>
            <person name="Sucgang R."/>
            <person name="Berriman M."/>
            <person name="Song J."/>
            <person name="Olsen R."/>
            <person name="Szafranski K."/>
            <person name="Xu Q."/>
            <person name="Tunggal B."/>
            <person name="Kummerfeld S."/>
            <person name="Madera M."/>
            <person name="Konfortov B.A."/>
            <person name="Rivero F."/>
            <person name="Bankier A.T."/>
            <person name="Lehmann R."/>
            <person name="Hamlin N."/>
            <person name="Davies R."/>
            <person name="Gaudet P."/>
            <person name="Fey P."/>
            <person name="Pilcher K."/>
            <person name="Chen G."/>
            <person name="Saunders D."/>
            <person name="Sodergren E."/>
            <person name="Davis P."/>
            <person name="Kerhornou A."/>
            <person name="Nie X."/>
            <person name="Hall N."/>
            <person name="Anjard C."/>
            <person name="Hemphill L."/>
            <person name="Bason N."/>
            <person name="Farbrother P."/>
            <person name="Desany B."/>
            <person name="Just E."/>
            <person name="Morio T."/>
            <person name="Rost R."/>
            <person name="Churcher C."/>
            <person name="Cooper J."/>
            <person name="Haydock S."/>
            <person name="van Driessche N."/>
            <person name="Cronin A."/>
            <person name="Goodhead I."/>
            <person name="Muzny D."/>
            <person name="Mourier T."/>
            <person name="Pain A."/>
            <person name="Lu M."/>
            <person name="Harper D."/>
            <person name="Lindsay R."/>
            <person name="Hauser H."/>
            <person name="James K."/>
            <person name="Quiles M."/>
            <person name="Madan Babu M."/>
            <person name="Saito T."/>
            <person name="Buchrieser C."/>
            <person name="Wardroper A."/>
            <person name="Felder M."/>
            <person name="Thangavelu M."/>
            <person name="Johnson D."/>
            <person name="Knights A."/>
            <person name="Loulseged H."/>
            <person name="Mungall K."/>
            <person name="Oliver K."/>
            <person name="Price C."/>
            <person name="Quail M.A."/>
            <person name="Urushihara H."/>
            <person name="Hernandez J."/>
            <person name="Rabbinowitsch E."/>
            <person name="Steffen D."/>
            <person name="Sanders M."/>
            <person name="Ma J."/>
            <person name="Kohara Y."/>
            <person name="Sharp S."/>
            <person name="Simmonds M."/>
            <person name="Spiegler S."/>
            <person name="Tivey A."/>
            <person name="Sugano S."/>
            <person name="White B."/>
            <person name="Walker D."/>
            <person name="Woodward J."/>
            <person name="Winckler T."/>
            <person name="Tanaka Y."/>
            <person name="Shaulsky G."/>
            <person name="Schleicher M."/>
            <person name="Weinstock G."/>
            <person name="Rosenthal A."/>
            <person name="Cox E.C."/>
            <person name="Chisholm R.L."/>
            <person name="Gibbs R."/>
            <person name="Loomis W.F."/>
            <person name="Platzer M."/>
            <person name="Kay R.R."/>
            <person name="Williams J."/>
            <person name="Dear P.H."/>
            <person name="Noegel A.A."/>
            <person name="Barrell B."/>
            <person name="Kuspa A."/>
        </authorList>
    </citation>
    <scope>NUCLEOTIDE SEQUENCE [LARGE SCALE GENOMIC DNA]</scope>
    <source>
        <strain evidence="3 4">AX4</strain>
    </source>
</reference>
<dbReference type="InParanoid" id="Q55BX2"/>
<feature type="compositionally biased region" description="Low complexity" evidence="1">
    <location>
        <begin position="51"/>
        <end position="67"/>
    </location>
</feature>
<dbReference type="GeneID" id="8617683"/>
<feature type="region of interest" description="Disordered" evidence="1">
    <location>
        <begin position="51"/>
        <end position="85"/>
    </location>
</feature>
<dbReference type="PIRSF" id="PIRSF006402">
    <property type="entry name" value="UCP006402_thioredoxin"/>
    <property type="match status" value="1"/>
</dbReference>